<dbReference type="InterPro" id="IPR036515">
    <property type="entry name" value="Transposase_17_sf"/>
</dbReference>
<dbReference type="GO" id="GO:0004803">
    <property type="term" value="F:transposase activity"/>
    <property type="evidence" value="ECO:0007669"/>
    <property type="project" value="InterPro"/>
</dbReference>
<feature type="domain" description="Transposase IS200-like" evidence="1">
    <location>
        <begin position="8"/>
        <end position="61"/>
    </location>
</feature>
<dbReference type="Pfam" id="PF01797">
    <property type="entry name" value="Y1_Tnp"/>
    <property type="match status" value="1"/>
</dbReference>
<gene>
    <name evidence="2" type="ORF">COT42_06190</name>
</gene>
<evidence type="ECO:0000313" key="3">
    <source>
        <dbReference type="Proteomes" id="UP000231343"/>
    </source>
</evidence>
<accession>A0A2H0XWF8</accession>
<name>A0A2H0XWF8_UNCSA</name>
<dbReference type="Proteomes" id="UP000231343">
    <property type="component" value="Unassembled WGS sequence"/>
</dbReference>
<comment type="caution">
    <text evidence="2">The sequence shown here is derived from an EMBL/GenBank/DDBJ whole genome shotgun (WGS) entry which is preliminary data.</text>
</comment>
<reference evidence="2 3" key="1">
    <citation type="submission" date="2017-09" db="EMBL/GenBank/DDBJ databases">
        <title>Depth-based differentiation of microbial function through sediment-hosted aquifers and enrichment of novel symbionts in the deep terrestrial subsurface.</title>
        <authorList>
            <person name="Probst A.J."/>
            <person name="Ladd B."/>
            <person name="Jarett J.K."/>
            <person name="Geller-Mcgrath D.E."/>
            <person name="Sieber C.M."/>
            <person name="Emerson J.B."/>
            <person name="Anantharaman K."/>
            <person name="Thomas B.C."/>
            <person name="Malmstrom R."/>
            <person name="Stieglmeier M."/>
            <person name="Klingl A."/>
            <person name="Woyke T."/>
            <person name="Ryan C.M."/>
            <person name="Banfield J.F."/>
        </authorList>
    </citation>
    <scope>NUCLEOTIDE SEQUENCE [LARGE SCALE GENOMIC DNA]</scope>
    <source>
        <strain evidence="2">CG08_land_8_20_14_0_20_45_16</strain>
    </source>
</reference>
<sequence>MDALVTTNYVIRMFKGISSRRFFQEYPSNRYEYRKLWGRGYYACRINETELPKVIEYIKNQVGQDGYDKRYAQIK</sequence>
<dbReference type="InterPro" id="IPR002686">
    <property type="entry name" value="Transposase_17"/>
</dbReference>
<dbReference type="SUPFAM" id="SSF143422">
    <property type="entry name" value="Transposase IS200-like"/>
    <property type="match status" value="1"/>
</dbReference>
<dbReference type="EMBL" id="PEYM01000102">
    <property type="protein sequence ID" value="PIS29085.1"/>
    <property type="molecule type" value="Genomic_DNA"/>
</dbReference>
<dbReference type="AlphaFoldDB" id="A0A2H0XWF8"/>
<protein>
    <recommendedName>
        <fullName evidence="1">Transposase IS200-like domain-containing protein</fullName>
    </recommendedName>
</protein>
<dbReference type="GO" id="GO:0006313">
    <property type="term" value="P:DNA transposition"/>
    <property type="evidence" value="ECO:0007669"/>
    <property type="project" value="InterPro"/>
</dbReference>
<evidence type="ECO:0000313" key="2">
    <source>
        <dbReference type="EMBL" id="PIS29085.1"/>
    </source>
</evidence>
<evidence type="ECO:0000259" key="1">
    <source>
        <dbReference type="Pfam" id="PF01797"/>
    </source>
</evidence>
<dbReference type="Gene3D" id="3.30.70.1290">
    <property type="entry name" value="Transposase IS200-like"/>
    <property type="match status" value="1"/>
</dbReference>
<proteinExistence type="predicted"/>
<organism evidence="2 3">
    <name type="scientific">Candidatus Saganbacteria bacterium CG08_land_8_20_14_0_20_45_16</name>
    <dbReference type="NCBI Taxonomy" id="2014293"/>
    <lineage>
        <taxon>Bacteria</taxon>
        <taxon>Bacillati</taxon>
        <taxon>Saganbacteria</taxon>
    </lineage>
</organism>
<dbReference type="GO" id="GO:0003677">
    <property type="term" value="F:DNA binding"/>
    <property type="evidence" value="ECO:0007669"/>
    <property type="project" value="InterPro"/>
</dbReference>